<reference evidence="2" key="1">
    <citation type="journal article" date="2014" name="Int. J. Syst. Evol. Microbiol.">
        <title>Complete genome sequence of Corynebacterium casei LMG S-19264T (=DSM 44701T), isolated from a smear-ripened cheese.</title>
        <authorList>
            <consortium name="US DOE Joint Genome Institute (JGI-PGF)"/>
            <person name="Walter F."/>
            <person name="Albersmeier A."/>
            <person name="Kalinowski J."/>
            <person name="Ruckert C."/>
        </authorList>
    </citation>
    <scope>NUCLEOTIDE SEQUENCE</scope>
    <source>
        <strain evidence="2">CGMCC 1.12160</strain>
    </source>
</reference>
<gene>
    <name evidence="2" type="ORF">GCM10011366_09770</name>
</gene>
<dbReference type="AlphaFoldDB" id="A0A917F522"/>
<sequence length="171" mass="18589">MRRALGATGDLLDLADRSPGTDIHAREAASTTLAWLTESVGGYLRMPRSFADGHALDGAHAPLLTLVDDLDLLGLTLDHTYDAVHRADESHLRTQLGVLRETFATRTDPRDLVQTAISPDHIESQVVQDRGLEVGEDGIPRLPVPEQPAPHHDSAHATSHDTSQDSSQDER</sequence>
<evidence type="ECO:0000313" key="3">
    <source>
        <dbReference type="Proteomes" id="UP000605670"/>
    </source>
</evidence>
<dbReference type="Proteomes" id="UP000605670">
    <property type="component" value="Unassembled WGS sequence"/>
</dbReference>
<feature type="region of interest" description="Disordered" evidence="1">
    <location>
        <begin position="134"/>
        <end position="171"/>
    </location>
</feature>
<name>A0A917F522_9MICO</name>
<reference evidence="2" key="2">
    <citation type="submission" date="2020-09" db="EMBL/GenBank/DDBJ databases">
        <authorList>
            <person name="Sun Q."/>
            <person name="Zhou Y."/>
        </authorList>
    </citation>
    <scope>NUCLEOTIDE SEQUENCE</scope>
    <source>
        <strain evidence="2">CGMCC 1.12160</strain>
    </source>
</reference>
<evidence type="ECO:0000313" key="2">
    <source>
        <dbReference type="EMBL" id="GGF44125.1"/>
    </source>
</evidence>
<organism evidence="2 3">
    <name type="scientific">Ornithinimicrobium tianjinense</name>
    <dbReference type="NCBI Taxonomy" id="1195761"/>
    <lineage>
        <taxon>Bacteria</taxon>
        <taxon>Bacillati</taxon>
        <taxon>Actinomycetota</taxon>
        <taxon>Actinomycetes</taxon>
        <taxon>Micrococcales</taxon>
        <taxon>Ornithinimicrobiaceae</taxon>
        <taxon>Ornithinimicrobium</taxon>
    </lineage>
</organism>
<comment type="caution">
    <text evidence="2">The sequence shown here is derived from an EMBL/GenBank/DDBJ whole genome shotgun (WGS) entry which is preliminary data.</text>
</comment>
<proteinExistence type="predicted"/>
<dbReference type="EMBL" id="BMEM01000001">
    <property type="protein sequence ID" value="GGF44125.1"/>
    <property type="molecule type" value="Genomic_DNA"/>
</dbReference>
<evidence type="ECO:0000256" key="1">
    <source>
        <dbReference type="SAM" id="MobiDB-lite"/>
    </source>
</evidence>
<accession>A0A917F522</accession>
<feature type="compositionally biased region" description="Basic and acidic residues" evidence="1">
    <location>
        <begin position="149"/>
        <end position="171"/>
    </location>
</feature>
<protein>
    <submittedName>
        <fullName evidence="2">Uncharacterized protein</fullName>
    </submittedName>
</protein>
<keyword evidence="3" id="KW-1185">Reference proteome</keyword>